<evidence type="ECO:0000256" key="1">
    <source>
        <dbReference type="ARBA" id="ARBA00007120"/>
    </source>
</evidence>
<keyword evidence="4" id="KW-1185">Reference proteome</keyword>
<dbReference type="PANTHER" id="PTHR30289">
    <property type="entry name" value="UNCHARACTERIZED PROTEIN YBCL-RELATED"/>
    <property type="match status" value="1"/>
</dbReference>
<dbReference type="OrthoDB" id="9797506at2"/>
<evidence type="ECO:0000256" key="2">
    <source>
        <dbReference type="SAM" id="MobiDB-lite"/>
    </source>
</evidence>
<proteinExistence type="inferred from homology"/>
<reference evidence="3 4" key="1">
    <citation type="submission" date="2019-07" db="EMBL/GenBank/DDBJ databases">
        <title>Whole genome shotgun sequence of Cellulomonas aerilata NBRC 106308.</title>
        <authorList>
            <person name="Hosoyama A."/>
            <person name="Uohara A."/>
            <person name="Ohji S."/>
            <person name="Ichikawa N."/>
        </authorList>
    </citation>
    <scope>NUCLEOTIDE SEQUENCE [LARGE SCALE GENOMIC DNA]</scope>
    <source>
        <strain evidence="3 4">NBRC 106308</strain>
    </source>
</reference>
<dbReference type="AlphaFoldDB" id="A0A512DFV5"/>
<dbReference type="PANTHER" id="PTHR30289:SF1">
    <property type="entry name" value="PEBP (PHOSPHATIDYLETHANOLAMINE-BINDING PROTEIN) FAMILY PROTEIN"/>
    <property type="match status" value="1"/>
</dbReference>
<dbReference type="Pfam" id="PF01161">
    <property type="entry name" value="PBP"/>
    <property type="match status" value="1"/>
</dbReference>
<dbReference type="SUPFAM" id="SSF49777">
    <property type="entry name" value="PEBP-like"/>
    <property type="match status" value="1"/>
</dbReference>
<dbReference type="InterPro" id="IPR008914">
    <property type="entry name" value="PEBP"/>
</dbReference>
<gene>
    <name evidence="3" type="ORF">CAE01nite_30930</name>
</gene>
<evidence type="ECO:0000313" key="4">
    <source>
        <dbReference type="Proteomes" id="UP000321181"/>
    </source>
</evidence>
<accession>A0A512DFV5</accession>
<dbReference type="InterPro" id="IPR036610">
    <property type="entry name" value="PEBP-like_sf"/>
</dbReference>
<evidence type="ECO:0000313" key="3">
    <source>
        <dbReference type="EMBL" id="GEO35368.1"/>
    </source>
</evidence>
<name>A0A512DFV5_9CELL</name>
<comment type="caution">
    <text evidence="3">The sequence shown here is derived from an EMBL/GenBank/DDBJ whole genome shotgun (WGS) entry which is preliminary data.</text>
</comment>
<dbReference type="Gene3D" id="3.90.280.10">
    <property type="entry name" value="PEBP-like"/>
    <property type="match status" value="1"/>
</dbReference>
<organism evidence="3 4">
    <name type="scientific">Cellulomonas aerilata</name>
    <dbReference type="NCBI Taxonomy" id="515326"/>
    <lineage>
        <taxon>Bacteria</taxon>
        <taxon>Bacillati</taxon>
        <taxon>Actinomycetota</taxon>
        <taxon>Actinomycetes</taxon>
        <taxon>Micrococcales</taxon>
        <taxon>Cellulomonadaceae</taxon>
        <taxon>Cellulomonas</taxon>
    </lineage>
</organism>
<comment type="similarity">
    <text evidence="1">Belongs to the UPF0098 family.</text>
</comment>
<dbReference type="EMBL" id="BJYY01000019">
    <property type="protein sequence ID" value="GEO35368.1"/>
    <property type="molecule type" value="Genomic_DNA"/>
</dbReference>
<dbReference type="NCBIfam" id="TIGR00481">
    <property type="entry name" value="YbhB/YbcL family Raf kinase inhibitor-like protein"/>
    <property type="match status" value="1"/>
</dbReference>
<feature type="region of interest" description="Disordered" evidence="2">
    <location>
        <begin position="25"/>
        <end position="49"/>
    </location>
</feature>
<dbReference type="Proteomes" id="UP000321181">
    <property type="component" value="Unassembled WGS sequence"/>
</dbReference>
<dbReference type="RefSeq" id="WP_146906372.1">
    <property type="nucleotide sequence ID" value="NZ_BAAARM010000005.1"/>
</dbReference>
<sequence>MDLTRPIAPDPYSLLPAVPSFTLTSDDVADGVPMPAATTADGDDRSPQLSWDGFPAGTRSFVVSCFDPDAPTPAGYWHWTVANLPATTTSLPAGAASPNGAALPAGAFQTRNDAGTTGYTGAAPPPGDHVHRYVFAVHALDVDALDLTPDATPTVVAFTALSSTVARATLSPTSRR</sequence>
<protein>
    <submittedName>
        <fullName evidence="3">Uncharacterized protein</fullName>
    </submittedName>
</protein>
<dbReference type="CDD" id="cd00865">
    <property type="entry name" value="PEBP_bact_arch"/>
    <property type="match status" value="1"/>
</dbReference>
<dbReference type="InterPro" id="IPR005247">
    <property type="entry name" value="YbhB_YbcL/LppC-like"/>
</dbReference>